<accession>A0A6B2J4E9</accession>
<gene>
    <name evidence="1" type="ORF">FPI86_10570</name>
</gene>
<dbReference type="AlphaFoldDB" id="A0A6B2J4E9"/>
<name>A0A6B2J4E9_KLEPN</name>
<organism evidence="1">
    <name type="scientific">Klebsiella pneumoniae</name>
    <dbReference type="NCBI Taxonomy" id="573"/>
    <lineage>
        <taxon>Bacteria</taxon>
        <taxon>Pseudomonadati</taxon>
        <taxon>Pseudomonadota</taxon>
        <taxon>Gammaproteobacteria</taxon>
        <taxon>Enterobacterales</taxon>
        <taxon>Enterobacteriaceae</taxon>
        <taxon>Klebsiella/Raoultella group</taxon>
        <taxon>Klebsiella</taxon>
        <taxon>Klebsiella pneumoniae complex</taxon>
    </lineage>
</organism>
<reference evidence="1" key="1">
    <citation type="journal article" date="2020" name="Int. J. Nanomedicine">
        <title>Consequences Of Long-Term Bacteria's Exposure To Silver Nanoformulations With Different PhysicoChemical Properties.</title>
        <authorList>
            <person name="Kedziora A."/>
            <person name="Wernecki M."/>
            <person name="Korzekwa K."/>
            <person name="Speruda M."/>
            <person name="Gerasymchuk Y."/>
            <person name="Lukowiak A."/>
            <person name="Bugla-Ploskonska G."/>
        </authorList>
    </citation>
    <scope>NUCLEOTIDE SEQUENCE</scope>
    <source>
        <strain evidence="1">626 S7</strain>
    </source>
</reference>
<proteinExistence type="predicted"/>
<evidence type="ECO:0000313" key="1">
    <source>
        <dbReference type="EMBL" id="NDR84818.1"/>
    </source>
</evidence>
<dbReference type="EMBL" id="VLSS01000014">
    <property type="protein sequence ID" value="NDR84818.1"/>
    <property type="molecule type" value="Genomic_DNA"/>
</dbReference>
<dbReference type="RefSeq" id="WP_004184517.1">
    <property type="nucleotide sequence ID" value="NZ_BGNY01000091.1"/>
</dbReference>
<protein>
    <submittedName>
        <fullName evidence="1">Uncharacterized protein</fullName>
    </submittedName>
</protein>
<comment type="caution">
    <text evidence="1">The sequence shown here is derived from an EMBL/GenBank/DDBJ whole genome shotgun (WGS) entry which is preliminary data.</text>
</comment>
<sequence>MSNSLQILCIKDTEGYWTEGEMYPARVVAGGFVQVGDDDDLNGEAWSAAPMEYREDGSIVYQVGGIEGDVLFEEASHD</sequence>